<keyword evidence="1" id="KW-0732">Signal</keyword>
<protein>
    <recommendedName>
        <fullName evidence="4">DUF1311 domain-containing protein</fullName>
    </recommendedName>
</protein>
<feature type="signal peptide" evidence="1">
    <location>
        <begin position="1"/>
        <end position="22"/>
    </location>
</feature>
<comment type="caution">
    <text evidence="2">The sequence shown here is derived from an EMBL/GenBank/DDBJ whole genome shotgun (WGS) entry which is preliminary data.</text>
</comment>
<dbReference type="PANTHER" id="PTHR37549:SF1">
    <property type="entry name" value="LIPOPROTEIN LPRI"/>
    <property type="match status" value="1"/>
</dbReference>
<evidence type="ECO:0000313" key="3">
    <source>
        <dbReference type="Proteomes" id="UP001158416"/>
    </source>
</evidence>
<evidence type="ECO:0008006" key="4">
    <source>
        <dbReference type="Google" id="ProtNLM"/>
    </source>
</evidence>
<reference evidence="2" key="1">
    <citation type="submission" date="2022-09" db="EMBL/GenBank/DDBJ databases">
        <title>Intensive care unit water sources are persistently colonized with multi-drug resistant bacteria and are the site of extensive horizontal gene transfer of antibiotic resistance genes.</title>
        <authorList>
            <person name="Diorio-Toth L."/>
        </authorList>
    </citation>
    <scope>NUCLEOTIDE SEQUENCE</scope>
    <source>
        <strain evidence="2">GD03936</strain>
    </source>
</reference>
<dbReference type="RefSeq" id="WP_280030434.1">
    <property type="nucleotide sequence ID" value="NZ_JAOCAP010000027.1"/>
</dbReference>
<organism evidence="2 3">
    <name type="scientific">Enterobacter bugandensis</name>
    <dbReference type="NCBI Taxonomy" id="881260"/>
    <lineage>
        <taxon>Bacteria</taxon>
        <taxon>Pseudomonadati</taxon>
        <taxon>Pseudomonadota</taxon>
        <taxon>Gammaproteobacteria</taxon>
        <taxon>Enterobacterales</taxon>
        <taxon>Enterobacteriaceae</taxon>
        <taxon>Enterobacter</taxon>
    </lineage>
</organism>
<dbReference type="EMBL" id="JAOCAP010000027">
    <property type="protein sequence ID" value="MDH1321412.1"/>
    <property type="molecule type" value="Genomic_DNA"/>
</dbReference>
<gene>
    <name evidence="2" type="ORF">N5C39_23870</name>
</gene>
<dbReference type="AlphaFoldDB" id="A0AA42PZT1"/>
<dbReference type="PANTHER" id="PTHR37549">
    <property type="entry name" value="LIPOPROTEIN LPRI"/>
    <property type="match status" value="1"/>
</dbReference>
<evidence type="ECO:0000313" key="2">
    <source>
        <dbReference type="EMBL" id="MDH1321412.1"/>
    </source>
</evidence>
<accession>A0AA42PZT1</accession>
<proteinExistence type="predicted"/>
<name>A0AA42PZT1_9ENTR</name>
<feature type="chain" id="PRO_5041265510" description="DUF1311 domain-containing protein" evidence="1">
    <location>
        <begin position="23"/>
        <end position="220"/>
    </location>
</feature>
<sequence>MNNSIKFIGGLLFLSFSSFAFSQESPSFDCTLAKTHVEKVLCSGGNSGMGDLDQTMHDLYQALRKTPGMDEKTLSTSQRKWLEKRNLCTGTDDEVMNCLYDSYRERYKELSKNYDKEQLTGLFTNKLGTLDSVLFPDGKLSVNISTDSGAPSYDSCTVSFRAPVEDNIVRHVLTKDEIVGDYKCSIDMKVSGTQMKISSKECRASLCGNSAIFDGTYKKQ</sequence>
<dbReference type="Proteomes" id="UP001158416">
    <property type="component" value="Unassembled WGS sequence"/>
</dbReference>
<evidence type="ECO:0000256" key="1">
    <source>
        <dbReference type="SAM" id="SignalP"/>
    </source>
</evidence>
<dbReference type="InterPro" id="IPR052755">
    <property type="entry name" value="Lysozyme_Inhibitor_LprI"/>
</dbReference>
<dbReference type="GO" id="GO:0005576">
    <property type="term" value="C:extracellular region"/>
    <property type="evidence" value="ECO:0007669"/>
    <property type="project" value="TreeGrafter"/>
</dbReference>